<keyword evidence="1" id="KW-0805">Transcription regulation</keyword>
<evidence type="ECO:0000256" key="1">
    <source>
        <dbReference type="ARBA" id="ARBA00023015"/>
    </source>
</evidence>
<dbReference type="Pfam" id="PF21597">
    <property type="entry name" value="TetR_C_43"/>
    <property type="match status" value="1"/>
</dbReference>
<dbReference type="InterPro" id="IPR050109">
    <property type="entry name" value="HTH-type_TetR-like_transc_reg"/>
</dbReference>
<dbReference type="InterPro" id="IPR049445">
    <property type="entry name" value="TetR_SbtR-like_C"/>
</dbReference>
<dbReference type="PANTHER" id="PTHR30055">
    <property type="entry name" value="HTH-TYPE TRANSCRIPTIONAL REGULATOR RUTR"/>
    <property type="match status" value="1"/>
</dbReference>
<dbReference type="GO" id="GO:0000976">
    <property type="term" value="F:transcription cis-regulatory region binding"/>
    <property type="evidence" value="ECO:0007669"/>
    <property type="project" value="TreeGrafter"/>
</dbReference>
<name>A0A917W2J5_9ACTN</name>
<organism evidence="6 7">
    <name type="scientific">Microlunatus endophyticus</name>
    <dbReference type="NCBI Taxonomy" id="1716077"/>
    <lineage>
        <taxon>Bacteria</taxon>
        <taxon>Bacillati</taxon>
        <taxon>Actinomycetota</taxon>
        <taxon>Actinomycetes</taxon>
        <taxon>Propionibacteriales</taxon>
        <taxon>Propionibacteriaceae</taxon>
        <taxon>Microlunatus</taxon>
    </lineage>
</organism>
<feature type="DNA-binding region" description="H-T-H motif" evidence="4">
    <location>
        <begin position="37"/>
        <end position="56"/>
    </location>
</feature>
<keyword evidence="3" id="KW-0804">Transcription</keyword>
<reference evidence="6" key="2">
    <citation type="submission" date="2020-09" db="EMBL/GenBank/DDBJ databases">
        <authorList>
            <person name="Sun Q."/>
            <person name="Zhou Y."/>
        </authorList>
    </citation>
    <scope>NUCLEOTIDE SEQUENCE</scope>
    <source>
        <strain evidence="6">CGMCC 4.7306</strain>
    </source>
</reference>
<evidence type="ECO:0000256" key="4">
    <source>
        <dbReference type="PROSITE-ProRule" id="PRU00335"/>
    </source>
</evidence>
<evidence type="ECO:0000256" key="3">
    <source>
        <dbReference type="ARBA" id="ARBA00023163"/>
    </source>
</evidence>
<dbReference type="SUPFAM" id="SSF48498">
    <property type="entry name" value="Tetracyclin repressor-like, C-terminal domain"/>
    <property type="match status" value="1"/>
</dbReference>
<feature type="domain" description="HTH tetR-type" evidence="5">
    <location>
        <begin position="12"/>
        <end position="74"/>
    </location>
</feature>
<evidence type="ECO:0000313" key="7">
    <source>
        <dbReference type="Proteomes" id="UP000613840"/>
    </source>
</evidence>
<accession>A0A917W2J5</accession>
<dbReference type="Pfam" id="PF00440">
    <property type="entry name" value="TetR_N"/>
    <property type="match status" value="1"/>
</dbReference>
<protein>
    <submittedName>
        <fullName evidence="6">TetR family transcriptional regulator</fullName>
    </submittedName>
</protein>
<dbReference type="InterPro" id="IPR036271">
    <property type="entry name" value="Tet_transcr_reg_TetR-rel_C_sf"/>
</dbReference>
<dbReference type="InterPro" id="IPR009057">
    <property type="entry name" value="Homeodomain-like_sf"/>
</dbReference>
<evidence type="ECO:0000256" key="2">
    <source>
        <dbReference type="ARBA" id="ARBA00023125"/>
    </source>
</evidence>
<sequence length="187" mass="20554">MTEKPAKRTDAVRNRQRILQVARETFRDDDPAGRDVSMIEIARRSGVGSATLYRNFPTRRHLLEALLVDEVEAVCAAAADAEGETAEARLTAWLRRFFQYVTDKRPVAIELLEHTDRADPVFGSSRERVVASGAPLLAAAQKAHEIQATLTLDQILDLVVAVAKIPGDPSYRRPILDTVLAGLRAAG</sequence>
<evidence type="ECO:0000313" key="6">
    <source>
        <dbReference type="EMBL" id="GGL61493.1"/>
    </source>
</evidence>
<dbReference type="RefSeq" id="WP_188895092.1">
    <property type="nucleotide sequence ID" value="NZ_BMMZ01000004.1"/>
</dbReference>
<dbReference type="SUPFAM" id="SSF46689">
    <property type="entry name" value="Homeodomain-like"/>
    <property type="match status" value="1"/>
</dbReference>
<dbReference type="PANTHER" id="PTHR30055:SF234">
    <property type="entry name" value="HTH-TYPE TRANSCRIPTIONAL REGULATOR BETI"/>
    <property type="match status" value="1"/>
</dbReference>
<dbReference type="AlphaFoldDB" id="A0A917W2J5"/>
<gene>
    <name evidence="6" type="ORF">GCM10011575_20080</name>
</gene>
<evidence type="ECO:0000259" key="5">
    <source>
        <dbReference type="PROSITE" id="PS50977"/>
    </source>
</evidence>
<dbReference type="PROSITE" id="PS50977">
    <property type="entry name" value="HTH_TETR_2"/>
    <property type="match status" value="1"/>
</dbReference>
<keyword evidence="7" id="KW-1185">Reference proteome</keyword>
<dbReference type="Gene3D" id="1.10.357.10">
    <property type="entry name" value="Tetracycline Repressor, domain 2"/>
    <property type="match status" value="1"/>
</dbReference>
<dbReference type="EMBL" id="BMMZ01000004">
    <property type="protein sequence ID" value="GGL61493.1"/>
    <property type="molecule type" value="Genomic_DNA"/>
</dbReference>
<comment type="caution">
    <text evidence="6">The sequence shown here is derived from an EMBL/GenBank/DDBJ whole genome shotgun (WGS) entry which is preliminary data.</text>
</comment>
<dbReference type="GO" id="GO:0003700">
    <property type="term" value="F:DNA-binding transcription factor activity"/>
    <property type="evidence" value="ECO:0007669"/>
    <property type="project" value="TreeGrafter"/>
</dbReference>
<proteinExistence type="predicted"/>
<reference evidence="6" key="1">
    <citation type="journal article" date="2014" name="Int. J. Syst. Evol. Microbiol.">
        <title>Complete genome sequence of Corynebacterium casei LMG S-19264T (=DSM 44701T), isolated from a smear-ripened cheese.</title>
        <authorList>
            <consortium name="US DOE Joint Genome Institute (JGI-PGF)"/>
            <person name="Walter F."/>
            <person name="Albersmeier A."/>
            <person name="Kalinowski J."/>
            <person name="Ruckert C."/>
        </authorList>
    </citation>
    <scope>NUCLEOTIDE SEQUENCE</scope>
    <source>
        <strain evidence="6">CGMCC 4.7306</strain>
    </source>
</reference>
<dbReference type="Proteomes" id="UP000613840">
    <property type="component" value="Unassembled WGS sequence"/>
</dbReference>
<keyword evidence="2 4" id="KW-0238">DNA-binding</keyword>
<dbReference type="InterPro" id="IPR001647">
    <property type="entry name" value="HTH_TetR"/>
</dbReference>